<gene>
    <name evidence="1" type="ORF">KIN34_06360</name>
</gene>
<evidence type="ECO:0000313" key="1">
    <source>
        <dbReference type="EMBL" id="MBT0993908.1"/>
    </source>
</evidence>
<protein>
    <submittedName>
        <fullName evidence="1">Uncharacterized protein</fullName>
    </submittedName>
</protein>
<dbReference type="Proteomes" id="UP000722125">
    <property type="component" value="Unassembled WGS sequence"/>
</dbReference>
<name>A0ABS5TXM8_9CELL</name>
<evidence type="ECO:0000313" key="2">
    <source>
        <dbReference type="Proteomes" id="UP000722125"/>
    </source>
</evidence>
<reference evidence="1 2" key="1">
    <citation type="submission" date="2021-05" db="EMBL/GenBank/DDBJ databases">
        <title>Description of Cellulomonas sp. DKR-3 sp. nov.</title>
        <authorList>
            <person name="Dahal R.H."/>
            <person name="Chaudhary D.K."/>
        </authorList>
    </citation>
    <scope>NUCLEOTIDE SEQUENCE [LARGE SCALE GENOMIC DNA]</scope>
    <source>
        <strain evidence="1 2">DKR-3</strain>
    </source>
</reference>
<dbReference type="RefSeq" id="WP_214348240.1">
    <property type="nucleotide sequence ID" value="NZ_JAHBOH010000001.1"/>
</dbReference>
<comment type="caution">
    <text evidence="1">The sequence shown here is derived from an EMBL/GenBank/DDBJ whole genome shotgun (WGS) entry which is preliminary data.</text>
</comment>
<keyword evidence="2" id="KW-1185">Reference proteome</keyword>
<dbReference type="EMBL" id="JAHBOH010000001">
    <property type="protein sequence ID" value="MBT0993908.1"/>
    <property type="molecule type" value="Genomic_DNA"/>
</dbReference>
<accession>A0ABS5TXM8</accession>
<organism evidence="1 2">
    <name type="scientific">Cellulomonas fulva</name>
    <dbReference type="NCBI Taxonomy" id="2835530"/>
    <lineage>
        <taxon>Bacteria</taxon>
        <taxon>Bacillati</taxon>
        <taxon>Actinomycetota</taxon>
        <taxon>Actinomycetes</taxon>
        <taxon>Micrococcales</taxon>
        <taxon>Cellulomonadaceae</taxon>
        <taxon>Cellulomonas</taxon>
    </lineage>
</organism>
<proteinExistence type="predicted"/>
<sequence length="117" mass="12008">MGAAAGAAALIAGAAGIGANLTHEERSTGHQIGNGGSIAFSLYDQQIDVESVLPGDVLNLDQTLTKAASVDLHIEIAFLDEFTAEDFDAKQNASFALVVTGVQTAHTDWEPGMVAAP</sequence>